<dbReference type="EC" id="4.2.99.18" evidence="8"/>
<keyword evidence="11" id="KW-0540">Nuclease</keyword>
<proteinExistence type="inferred from homology"/>
<comment type="catalytic activity">
    <reaction evidence="7 8">
        <text>2'-deoxyribonucleotide-(2'-deoxyribose 5'-phosphate)-2'-deoxyribonucleotide-DNA = a 3'-end 2'-deoxyribonucleotide-(2,3-dehydro-2,3-deoxyribose 5'-phosphate)-DNA + a 5'-end 5'-phospho-2'-deoxyribonucleoside-DNA + H(+)</text>
        <dbReference type="Rhea" id="RHEA:66592"/>
        <dbReference type="Rhea" id="RHEA-COMP:13180"/>
        <dbReference type="Rhea" id="RHEA-COMP:16897"/>
        <dbReference type="Rhea" id="RHEA-COMP:17067"/>
        <dbReference type="ChEBI" id="CHEBI:15378"/>
        <dbReference type="ChEBI" id="CHEBI:136412"/>
        <dbReference type="ChEBI" id="CHEBI:157695"/>
        <dbReference type="ChEBI" id="CHEBI:167181"/>
        <dbReference type="EC" id="4.2.99.18"/>
    </reaction>
</comment>
<dbReference type="FunFam" id="1.10.340.30:FF:000014">
    <property type="entry name" value="Endonuclease III homolog"/>
    <property type="match status" value="1"/>
</dbReference>
<dbReference type="InterPro" id="IPR000445">
    <property type="entry name" value="HhH_motif"/>
</dbReference>
<dbReference type="GO" id="GO:0006289">
    <property type="term" value="P:nucleotide-excision repair"/>
    <property type="evidence" value="ECO:0007669"/>
    <property type="project" value="TreeGrafter"/>
</dbReference>
<evidence type="ECO:0000256" key="3">
    <source>
        <dbReference type="ARBA" id="ARBA00022801"/>
    </source>
</evidence>
<organism evidence="11 12">
    <name type="scientific">Lasiodiplodia theobromae</name>
    <dbReference type="NCBI Taxonomy" id="45133"/>
    <lineage>
        <taxon>Eukaryota</taxon>
        <taxon>Fungi</taxon>
        <taxon>Dikarya</taxon>
        <taxon>Ascomycota</taxon>
        <taxon>Pezizomycotina</taxon>
        <taxon>Dothideomycetes</taxon>
        <taxon>Dothideomycetes incertae sedis</taxon>
        <taxon>Botryosphaeriales</taxon>
        <taxon>Botryosphaeriaceae</taxon>
        <taxon>Lasiodiplodia</taxon>
    </lineage>
</organism>
<keyword evidence="5 8" id="KW-0456">Lyase</keyword>
<keyword evidence="8" id="KW-0496">Mitochondrion</keyword>
<dbReference type="EMBL" id="VCHE01000012">
    <property type="protein sequence ID" value="KAB2578336.1"/>
    <property type="molecule type" value="Genomic_DNA"/>
</dbReference>
<dbReference type="SUPFAM" id="SSF48150">
    <property type="entry name" value="DNA-glycosylase"/>
    <property type="match status" value="1"/>
</dbReference>
<feature type="compositionally biased region" description="Polar residues" evidence="9">
    <location>
        <begin position="131"/>
        <end position="142"/>
    </location>
</feature>
<feature type="compositionally biased region" description="Polar residues" evidence="9">
    <location>
        <begin position="33"/>
        <end position="43"/>
    </location>
</feature>
<dbReference type="Gene3D" id="1.10.1670.10">
    <property type="entry name" value="Helix-hairpin-Helix base-excision DNA repair enzymes (C-terminal)"/>
    <property type="match status" value="1"/>
</dbReference>
<dbReference type="OrthoDB" id="2099276at2759"/>
<evidence type="ECO:0000256" key="2">
    <source>
        <dbReference type="ARBA" id="ARBA00022763"/>
    </source>
</evidence>
<dbReference type="Pfam" id="PF00633">
    <property type="entry name" value="HHH"/>
    <property type="match status" value="1"/>
</dbReference>
<dbReference type="PANTHER" id="PTHR43286">
    <property type="entry name" value="ENDONUCLEASE III-LIKE PROTEIN 1"/>
    <property type="match status" value="1"/>
</dbReference>
<evidence type="ECO:0000256" key="4">
    <source>
        <dbReference type="ARBA" id="ARBA00023204"/>
    </source>
</evidence>
<dbReference type="PANTHER" id="PTHR43286:SF1">
    <property type="entry name" value="ENDONUCLEASE III-LIKE PROTEIN 1"/>
    <property type="match status" value="1"/>
</dbReference>
<evidence type="ECO:0000256" key="6">
    <source>
        <dbReference type="ARBA" id="ARBA00023295"/>
    </source>
</evidence>
<evidence type="ECO:0000313" key="11">
    <source>
        <dbReference type="EMBL" id="KAB2578336.1"/>
    </source>
</evidence>
<keyword evidence="2 8" id="KW-0227">DNA damage</keyword>
<evidence type="ECO:0000313" key="12">
    <source>
        <dbReference type="Proteomes" id="UP000325902"/>
    </source>
</evidence>
<comment type="function">
    <text evidence="8">Bifunctional DNA N-glycosylase with associated apurinic/apyrimidinic (AP) lyase function that catalyzes the first step in base excision repair (BER), the primary repair pathway for the repair of oxidative DNA damage. The DNA N-glycosylase activity releases the damaged DNA base from DNA by cleaving the N-glycosidic bond, leaving an AP site. The AP lyase activity cleaves the phosphodiester bond 3' to the AP site by a beta-elimination. Primarily recognizes and repairs oxidative base damage of pyrimidines.</text>
</comment>
<dbReference type="GO" id="GO:0006285">
    <property type="term" value="P:base-excision repair, AP site formation"/>
    <property type="evidence" value="ECO:0007669"/>
    <property type="project" value="UniProtKB-UniRule"/>
</dbReference>
<feature type="compositionally biased region" description="Low complexity" evidence="9">
    <location>
        <begin position="86"/>
        <end position="98"/>
    </location>
</feature>
<evidence type="ECO:0000256" key="5">
    <source>
        <dbReference type="ARBA" id="ARBA00023239"/>
    </source>
</evidence>
<keyword evidence="12" id="KW-1185">Reference proteome</keyword>
<keyword evidence="11" id="KW-0255">Endonuclease</keyword>
<dbReference type="InterPro" id="IPR003265">
    <property type="entry name" value="HhH-GPD_domain"/>
</dbReference>
<comment type="caution">
    <text evidence="8">Lacks conserved residue(s) required for the propagation of feature annotation.</text>
</comment>
<accession>A0A5N5DKA6</accession>
<dbReference type="HAMAP" id="MF_03183">
    <property type="entry name" value="Endonuclease_III_Nth"/>
    <property type="match status" value="1"/>
</dbReference>
<gene>
    <name evidence="11" type="primary">nth1</name>
    <name evidence="8" type="synonym">NTH1</name>
    <name evidence="11" type="ORF">DBV05_g2989</name>
</gene>
<dbReference type="Pfam" id="PF00730">
    <property type="entry name" value="HhH-GPD"/>
    <property type="match status" value="1"/>
</dbReference>
<comment type="similarity">
    <text evidence="1 8">Belongs to the Nth/MutY family.</text>
</comment>
<evidence type="ECO:0000256" key="1">
    <source>
        <dbReference type="ARBA" id="ARBA00008343"/>
    </source>
</evidence>
<dbReference type="GO" id="GO:0003677">
    <property type="term" value="F:DNA binding"/>
    <property type="evidence" value="ECO:0007669"/>
    <property type="project" value="UniProtKB-UniRule"/>
</dbReference>
<dbReference type="AlphaFoldDB" id="A0A5N5DKA6"/>
<dbReference type="InterPro" id="IPR030841">
    <property type="entry name" value="NTH1"/>
</dbReference>
<dbReference type="GO" id="GO:0140078">
    <property type="term" value="F:class I DNA-(apurinic or apyrimidinic site) endonuclease activity"/>
    <property type="evidence" value="ECO:0007669"/>
    <property type="project" value="UniProtKB-EC"/>
</dbReference>
<comment type="caution">
    <text evidence="11">The sequence shown here is derived from an EMBL/GenBank/DDBJ whole genome shotgun (WGS) entry which is preliminary data.</text>
</comment>
<evidence type="ECO:0000256" key="8">
    <source>
        <dbReference type="HAMAP-Rule" id="MF_03183"/>
    </source>
</evidence>
<dbReference type="GO" id="GO:0005634">
    <property type="term" value="C:nucleus"/>
    <property type="evidence" value="ECO:0007669"/>
    <property type="project" value="UniProtKB-SubCell"/>
</dbReference>
<dbReference type="InterPro" id="IPR004036">
    <property type="entry name" value="Endonuclease-III-like_CS2"/>
</dbReference>
<name>A0A5N5DKA6_9PEZI</name>
<keyword evidence="3 8" id="KW-0378">Hydrolase</keyword>
<dbReference type="InterPro" id="IPR011257">
    <property type="entry name" value="DNA_glycosylase"/>
</dbReference>
<feature type="compositionally biased region" description="Basic residues" evidence="9">
    <location>
        <begin position="170"/>
        <end position="179"/>
    </location>
</feature>
<dbReference type="GO" id="GO:0000703">
    <property type="term" value="F:oxidized pyrimidine nucleobase lesion DNA N-glycosylase activity"/>
    <property type="evidence" value="ECO:0007669"/>
    <property type="project" value="UniProtKB-UniRule"/>
</dbReference>
<evidence type="ECO:0000256" key="7">
    <source>
        <dbReference type="ARBA" id="ARBA00044632"/>
    </source>
</evidence>
<dbReference type="Proteomes" id="UP000325902">
    <property type="component" value="Unassembled WGS sequence"/>
</dbReference>
<keyword evidence="8" id="KW-0539">Nucleus</keyword>
<evidence type="ECO:0000259" key="10">
    <source>
        <dbReference type="SMART" id="SM00478"/>
    </source>
</evidence>
<keyword evidence="4 8" id="KW-0234">DNA repair</keyword>
<dbReference type="FunFam" id="1.10.1670.10:FF:000003">
    <property type="entry name" value="Endonuclease III homolog"/>
    <property type="match status" value="1"/>
</dbReference>
<dbReference type="GO" id="GO:0005739">
    <property type="term" value="C:mitochondrion"/>
    <property type="evidence" value="ECO:0007669"/>
    <property type="project" value="UniProtKB-SubCell"/>
</dbReference>
<dbReference type="PROSITE" id="PS01155">
    <property type="entry name" value="ENDONUCLEASE_III_2"/>
    <property type="match status" value="1"/>
</dbReference>
<sequence>MRTSRIARETAAVMRALSSSSSRKFPARPDVAQTRTVSGSAALTSAPEEQEQEQEQQYRKSSSSPPPITPAPAENHVPGAADERGSSSSDLSSVPSDGDSTDPSRSQKSSAKPTETPSLASMTRKRKRSGTAASETKTPTLLTVTAAESTSSHLINRHDAPDATVTTSAKAKKARRAPAKKAVAADGSVKVEPPPNWEEMYRLTADMRSRVVAPVDTMGCESLADKKDSPLDQRLQTLVALMLSSQTKDTVTSVAMKNLQDNLPGGFNLRALLEVEPARLNSLIEKVGFHNNKTKYIKQTAEILRDKFNGDIPDTIEGLVSLPGVGPKMAYLCMSAAWGRDEGIGVDVHVHRITNLWGWHKTRNPEETRAALEAWLPRDKWHAINHLLVGFGQTICLPVGRKCGECTLAEKGLCPGAVVAKKQTMVKKNRAVVKVEIDGETVKQEVATDIKVEQNVKAEDVPVTNVMDIEDIGAPRRTRSSRRR</sequence>
<feature type="domain" description="HhH-GPD" evidence="10">
    <location>
        <begin position="243"/>
        <end position="394"/>
    </location>
</feature>
<feature type="compositionally biased region" description="Polar residues" evidence="9">
    <location>
        <begin position="101"/>
        <end position="121"/>
    </location>
</feature>
<feature type="region of interest" description="Disordered" evidence="9">
    <location>
        <begin position="1"/>
        <end position="142"/>
    </location>
</feature>
<dbReference type="CDD" id="cd00056">
    <property type="entry name" value="ENDO3c"/>
    <property type="match status" value="1"/>
</dbReference>
<reference evidence="11 12" key="1">
    <citation type="journal article" date="2019" name="Sci. Rep.">
        <title>A multi-omics analysis of the grapevine pathogen Lasiodiplodia theobromae reveals that temperature affects the expression of virulence- and pathogenicity-related genes.</title>
        <authorList>
            <person name="Felix C."/>
            <person name="Meneses R."/>
            <person name="Goncalves M.F.M."/>
            <person name="Tilleman L."/>
            <person name="Duarte A.S."/>
            <person name="Jorrin-Novo J.V."/>
            <person name="Van de Peer Y."/>
            <person name="Deforce D."/>
            <person name="Van Nieuwerburgh F."/>
            <person name="Esteves A.C."/>
            <person name="Alves A."/>
        </authorList>
    </citation>
    <scope>NUCLEOTIDE SEQUENCE [LARGE SCALE GENOMIC DNA]</scope>
    <source>
        <strain evidence="11 12">LA-SOL3</strain>
    </source>
</reference>
<dbReference type="EC" id="3.2.2.-" evidence="8"/>
<dbReference type="SMART" id="SM00478">
    <property type="entry name" value="ENDO3c"/>
    <property type="match status" value="1"/>
</dbReference>
<protein>
    <recommendedName>
        <fullName evidence="8">Endonuclease III homolog</fullName>
        <ecNumber evidence="8">3.2.2.-</ecNumber>
        <ecNumber evidence="8">4.2.99.18</ecNumber>
    </recommendedName>
    <alternativeName>
        <fullName evidence="8">Bifunctional DNA N-glycosylase/DNA-(apurinic or apyrimidinic site) lyase</fullName>
        <shortName evidence="8">DNA glycosylase/AP lyase</shortName>
    </alternativeName>
</protein>
<evidence type="ECO:0000256" key="9">
    <source>
        <dbReference type="SAM" id="MobiDB-lite"/>
    </source>
</evidence>
<dbReference type="Gene3D" id="1.10.340.30">
    <property type="entry name" value="Hypothetical protein, domain 2"/>
    <property type="match status" value="1"/>
</dbReference>
<dbReference type="InterPro" id="IPR023170">
    <property type="entry name" value="HhH_base_excis_C"/>
</dbReference>
<keyword evidence="6 8" id="KW-0326">Glycosidase</keyword>
<comment type="subcellular location">
    <subcellularLocation>
        <location evidence="8">Nucleus</location>
    </subcellularLocation>
    <subcellularLocation>
        <location evidence="8">Mitochondrion</location>
    </subcellularLocation>
</comment>
<feature type="region of interest" description="Disordered" evidence="9">
    <location>
        <begin position="162"/>
        <end position="190"/>
    </location>
</feature>